<evidence type="ECO:0000313" key="3">
    <source>
        <dbReference type="Proteomes" id="UP001500037"/>
    </source>
</evidence>
<dbReference type="Pfam" id="PF00571">
    <property type="entry name" value="CBS"/>
    <property type="match status" value="2"/>
</dbReference>
<proteinExistence type="predicted"/>
<gene>
    <name evidence="2" type="ORF">GCM10009665_68020</name>
</gene>
<protein>
    <recommendedName>
        <fullName evidence="1">CBS domain-containing protein</fullName>
    </recommendedName>
</protein>
<organism evidence="2 3">
    <name type="scientific">Kitasatospora nipponensis</name>
    <dbReference type="NCBI Taxonomy" id="258049"/>
    <lineage>
        <taxon>Bacteria</taxon>
        <taxon>Bacillati</taxon>
        <taxon>Actinomycetota</taxon>
        <taxon>Actinomycetes</taxon>
        <taxon>Kitasatosporales</taxon>
        <taxon>Streptomycetaceae</taxon>
        <taxon>Kitasatospora</taxon>
    </lineage>
</organism>
<accession>A0ABN1WWR9</accession>
<dbReference type="InterPro" id="IPR046342">
    <property type="entry name" value="CBS_dom_sf"/>
</dbReference>
<dbReference type="InterPro" id="IPR000644">
    <property type="entry name" value="CBS_dom"/>
</dbReference>
<evidence type="ECO:0000313" key="2">
    <source>
        <dbReference type="EMBL" id="GAA1270040.1"/>
    </source>
</evidence>
<feature type="domain" description="CBS" evidence="1">
    <location>
        <begin position="25"/>
        <end position="78"/>
    </location>
</feature>
<name>A0ABN1WWR9_9ACTN</name>
<dbReference type="Gene3D" id="3.10.580.10">
    <property type="entry name" value="CBS-domain"/>
    <property type="match status" value="1"/>
</dbReference>
<reference evidence="2 3" key="1">
    <citation type="journal article" date="2019" name="Int. J. Syst. Evol. Microbiol.">
        <title>The Global Catalogue of Microorganisms (GCM) 10K type strain sequencing project: providing services to taxonomists for standard genome sequencing and annotation.</title>
        <authorList>
            <consortium name="The Broad Institute Genomics Platform"/>
            <consortium name="The Broad Institute Genome Sequencing Center for Infectious Disease"/>
            <person name="Wu L."/>
            <person name="Ma J."/>
        </authorList>
    </citation>
    <scope>NUCLEOTIDE SEQUENCE [LARGE SCALE GENOMIC DNA]</scope>
    <source>
        <strain evidence="2 3">JCM 13004</strain>
    </source>
</reference>
<dbReference type="EMBL" id="BAAALF010000206">
    <property type="protein sequence ID" value="GAA1270040.1"/>
    <property type="molecule type" value="Genomic_DNA"/>
</dbReference>
<dbReference type="SUPFAM" id="SSF54631">
    <property type="entry name" value="CBS-domain pair"/>
    <property type="match status" value="1"/>
</dbReference>
<sequence length="147" mass="15799">MTTLTLFPMVDSRTAPFAAASTATVADAMDRPDPQIRDATTVDRAKSLVRANDLPYLVLRDSAGRCAGLVTRDRLLSYPARTWSGERTLVREAAGDAGPYAWRSLKLPLAAVAMEVRDLEAWPVVDDDGYLVGVLTLAGLGRHLSAG</sequence>
<dbReference type="Proteomes" id="UP001500037">
    <property type="component" value="Unassembled WGS sequence"/>
</dbReference>
<keyword evidence="3" id="KW-1185">Reference proteome</keyword>
<evidence type="ECO:0000259" key="1">
    <source>
        <dbReference type="Pfam" id="PF00571"/>
    </source>
</evidence>
<feature type="domain" description="CBS" evidence="1">
    <location>
        <begin position="114"/>
        <end position="138"/>
    </location>
</feature>
<comment type="caution">
    <text evidence="2">The sequence shown here is derived from an EMBL/GenBank/DDBJ whole genome shotgun (WGS) entry which is preliminary data.</text>
</comment>